<protein>
    <submittedName>
        <fullName evidence="3">Uncharacterized protein</fullName>
    </submittedName>
</protein>
<feature type="transmembrane region" description="Helical" evidence="2">
    <location>
        <begin position="85"/>
        <end position="104"/>
    </location>
</feature>
<keyword evidence="4" id="KW-1185">Reference proteome</keyword>
<dbReference type="Proteomes" id="UP000281647">
    <property type="component" value="Unassembled WGS sequence"/>
</dbReference>
<gene>
    <name evidence="3" type="ORF">EET67_24195</name>
</gene>
<organism evidence="3 4">
    <name type="scientific">Borborobacter arsenicus</name>
    <dbReference type="NCBI Taxonomy" id="1851146"/>
    <lineage>
        <taxon>Bacteria</taxon>
        <taxon>Pseudomonadati</taxon>
        <taxon>Pseudomonadota</taxon>
        <taxon>Alphaproteobacteria</taxon>
        <taxon>Hyphomicrobiales</taxon>
        <taxon>Phyllobacteriaceae</taxon>
        <taxon>Borborobacter</taxon>
    </lineage>
</organism>
<name>A0A432UZK9_9HYPH</name>
<keyword evidence="1" id="KW-0175">Coiled coil</keyword>
<evidence type="ECO:0000313" key="3">
    <source>
        <dbReference type="EMBL" id="RUM95278.1"/>
    </source>
</evidence>
<proteinExistence type="predicted"/>
<dbReference type="OrthoDB" id="8046356at2"/>
<dbReference type="AlphaFoldDB" id="A0A432UZK9"/>
<evidence type="ECO:0000256" key="2">
    <source>
        <dbReference type="SAM" id="Phobius"/>
    </source>
</evidence>
<comment type="caution">
    <text evidence="3">The sequence shown here is derived from an EMBL/GenBank/DDBJ whole genome shotgun (WGS) entry which is preliminary data.</text>
</comment>
<feature type="transmembrane region" description="Helical" evidence="2">
    <location>
        <begin position="15"/>
        <end position="36"/>
    </location>
</feature>
<dbReference type="EMBL" id="RKST01000054">
    <property type="protein sequence ID" value="RUM95278.1"/>
    <property type="molecule type" value="Genomic_DNA"/>
</dbReference>
<feature type="coiled-coil region" evidence="1">
    <location>
        <begin position="115"/>
        <end position="207"/>
    </location>
</feature>
<reference evidence="3 4" key="1">
    <citation type="submission" date="2018-11" db="EMBL/GenBank/DDBJ databases">
        <title>Pseudaminobacter arsenicus sp. nov., an arsenic-resistant bacterium isolated from arsenic-rich aquifers.</title>
        <authorList>
            <person name="Mu Y."/>
        </authorList>
    </citation>
    <scope>NUCLEOTIDE SEQUENCE [LARGE SCALE GENOMIC DNA]</scope>
    <source>
        <strain evidence="3 4">CB3</strain>
    </source>
</reference>
<keyword evidence="2" id="KW-1133">Transmembrane helix</keyword>
<accession>A0A432UZK9</accession>
<keyword evidence="2" id="KW-0472">Membrane</keyword>
<evidence type="ECO:0000256" key="1">
    <source>
        <dbReference type="SAM" id="Coils"/>
    </source>
</evidence>
<evidence type="ECO:0000313" key="4">
    <source>
        <dbReference type="Proteomes" id="UP000281647"/>
    </source>
</evidence>
<keyword evidence="2" id="KW-0812">Transmembrane</keyword>
<sequence length="527" mass="58854">MSQKLASYGQWTYRGAWALEIVASIIGLTTGLALGIQAFEASQSATAMDLALASAPFFMVSIAELTKIPIATLLFSASWLWKPVVLVFLLLLAGITFETVLLGLERAGTLRELQYEELNSKIKVLEEEVTNLNAYELEAHKTDEIAKARADLEEVNGLAAKARQEMQARIAEVDSELSATTVLSPDAARARDSMREKEQRRAELFAQRDKDITSAVEQFESQRDSYVERIKLAREVNDTTSAQRWEAELAKLANPRPKIETKYEPQVRSIEADISATRAEFERLRASSPAMTTEQRQRLQARRGELDALFDTVSADWERRIERSRVALATAQEAEGVQTELLTKNRARLDHVKSEITELEKQRIPLARTDQIRRLAARWEGKKPEEVTEAEAGVVAAIWFSSLAIIAGLAGPITAMVALALQRIAAGTEGPKGSRLSRLLRRMLLTWRWKRVRTVKVPVEIPVEREVEIEKRIEVPVEKIVKEILYVPVLTDDPAALRQALDNDLPAEVADLVKVSAKQGRKNAGST</sequence>
<dbReference type="RefSeq" id="WP_128628771.1">
    <property type="nucleotide sequence ID" value="NZ_RKST01000054.1"/>
</dbReference>
<feature type="transmembrane region" description="Helical" evidence="2">
    <location>
        <begin position="57"/>
        <end position="79"/>
    </location>
</feature>